<accession>A0ABV8SKZ3</accession>
<dbReference type="EMBL" id="JBHSDU010000001">
    <property type="protein sequence ID" value="MFC4308036.1"/>
    <property type="molecule type" value="Genomic_DNA"/>
</dbReference>
<comment type="caution">
    <text evidence="3">The sequence shown here is derived from an EMBL/GenBank/DDBJ whole genome shotgun (WGS) entry which is preliminary data.</text>
</comment>
<dbReference type="RefSeq" id="WP_380594823.1">
    <property type="nucleotide sequence ID" value="NZ_JBHSDU010000001.1"/>
</dbReference>
<dbReference type="InterPro" id="IPR001466">
    <property type="entry name" value="Beta-lactam-related"/>
</dbReference>
<reference evidence="4" key="1">
    <citation type="journal article" date="2019" name="Int. J. Syst. Evol. Microbiol.">
        <title>The Global Catalogue of Microorganisms (GCM) 10K type strain sequencing project: providing services to taxonomists for standard genome sequencing and annotation.</title>
        <authorList>
            <consortium name="The Broad Institute Genomics Platform"/>
            <consortium name="The Broad Institute Genome Sequencing Center for Infectious Disease"/>
            <person name="Wu L."/>
            <person name="Ma J."/>
        </authorList>
    </citation>
    <scope>NUCLEOTIDE SEQUENCE [LARGE SCALE GENOMIC DNA]</scope>
    <source>
        <strain evidence="4">CGMCC 1.10759</strain>
    </source>
</reference>
<dbReference type="EC" id="3.-.-.-" evidence="3"/>
<gene>
    <name evidence="3" type="ORF">ACFPN2_02985</name>
</gene>
<keyword evidence="1" id="KW-0732">Signal</keyword>
<sequence>MGSKWVAGVLGMALLSVSGAQADAIDDFVNQELARQKVPGVAVGIMQHGQLVRAAGYGLANIEHGVPVHADTVFQTGSIGKQFTAVAVMTLVEDGKIKLDESIRTYLPKAPKTWQSITVRNVLNHTSGMGNSPDFDLRKDYSDDELLDVIYKMKLEFAPGERWSYSNTGYATLGLMVHKVTGDQTYGDVLAKRVFGPLHMTTARVISDRDIVPNRSAGYEMTQEGIKNQDWVAATGNSTADGSLYLTVLDYAKWDAALRERKLLKPESWAEVYKPVKLNSGKTYPYGFAWSLEKTPGERGAYQHGGAWQGFRTFYIRYLDDEISVVVLANIASADPEVIARGVAARFEPKLQLPDASPIDESDPTISQRLRRMIDELLAGKPSSKDYAMQPDMLARYSEYYGERLRGKGKLQELRLFRRNELGNDIVYDYRARFENGLMDVGLALDPTNKVSQLHISPVDQWNEPLPPL</sequence>
<dbReference type="Proteomes" id="UP001595904">
    <property type="component" value="Unassembled WGS sequence"/>
</dbReference>
<evidence type="ECO:0000256" key="1">
    <source>
        <dbReference type="SAM" id="SignalP"/>
    </source>
</evidence>
<dbReference type="InterPro" id="IPR050491">
    <property type="entry name" value="AmpC-like"/>
</dbReference>
<name>A0ABV8SKZ3_9GAMM</name>
<evidence type="ECO:0000313" key="4">
    <source>
        <dbReference type="Proteomes" id="UP001595904"/>
    </source>
</evidence>
<dbReference type="PANTHER" id="PTHR46825">
    <property type="entry name" value="D-ALANYL-D-ALANINE-CARBOXYPEPTIDASE/ENDOPEPTIDASE AMPH"/>
    <property type="match status" value="1"/>
</dbReference>
<feature type="chain" id="PRO_5045573744" evidence="1">
    <location>
        <begin position="23"/>
        <end position="469"/>
    </location>
</feature>
<protein>
    <submittedName>
        <fullName evidence="3">Serine hydrolase domain-containing protein</fullName>
        <ecNumber evidence="3">3.-.-.-</ecNumber>
    </submittedName>
</protein>
<proteinExistence type="predicted"/>
<dbReference type="PANTHER" id="PTHR46825:SF9">
    <property type="entry name" value="BETA-LACTAMASE-RELATED DOMAIN-CONTAINING PROTEIN"/>
    <property type="match status" value="1"/>
</dbReference>
<dbReference type="SUPFAM" id="SSF56601">
    <property type="entry name" value="beta-lactamase/transpeptidase-like"/>
    <property type="match status" value="1"/>
</dbReference>
<dbReference type="GO" id="GO:0016787">
    <property type="term" value="F:hydrolase activity"/>
    <property type="evidence" value="ECO:0007669"/>
    <property type="project" value="UniProtKB-KW"/>
</dbReference>
<dbReference type="InterPro" id="IPR012338">
    <property type="entry name" value="Beta-lactam/transpept-like"/>
</dbReference>
<dbReference type="Pfam" id="PF00144">
    <property type="entry name" value="Beta-lactamase"/>
    <property type="match status" value="1"/>
</dbReference>
<dbReference type="Gene3D" id="3.40.710.10">
    <property type="entry name" value="DD-peptidase/beta-lactamase superfamily"/>
    <property type="match status" value="1"/>
</dbReference>
<evidence type="ECO:0000259" key="2">
    <source>
        <dbReference type="Pfam" id="PF00144"/>
    </source>
</evidence>
<keyword evidence="4" id="KW-1185">Reference proteome</keyword>
<organism evidence="3 4">
    <name type="scientific">Steroidobacter flavus</name>
    <dbReference type="NCBI Taxonomy" id="1842136"/>
    <lineage>
        <taxon>Bacteria</taxon>
        <taxon>Pseudomonadati</taxon>
        <taxon>Pseudomonadota</taxon>
        <taxon>Gammaproteobacteria</taxon>
        <taxon>Steroidobacterales</taxon>
        <taxon>Steroidobacteraceae</taxon>
        <taxon>Steroidobacter</taxon>
    </lineage>
</organism>
<feature type="domain" description="Beta-lactamase-related" evidence="2">
    <location>
        <begin position="25"/>
        <end position="338"/>
    </location>
</feature>
<keyword evidence="3" id="KW-0378">Hydrolase</keyword>
<evidence type="ECO:0000313" key="3">
    <source>
        <dbReference type="EMBL" id="MFC4308036.1"/>
    </source>
</evidence>
<feature type="signal peptide" evidence="1">
    <location>
        <begin position="1"/>
        <end position="22"/>
    </location>
</feature>